<organism evidence="2 3">
    <name type="scientific">Oceanibaculum indicum P24</name>
    <dbReference type="NCBI Taxonomy" id="1207063"/>
    <lineage>
        <taxon>Bacteria</taxon>
        <taxon>Pseudomonadati</taxon>
        <taxon>Pseudomonadota</taxon>
        <taxon>Alphaproteobacteria</taxon>
        <taxon>Rhodospirillales</taxon>
        <taxon>Oceanibaculaceae</taxon>
        <taxon>Oceanibaculum</taxon>
    </lineage>
</organism>
<gene>
    <name evidence="2" type="ORF">P24_15064</name>
</gene>
<evidence type="ECO:0000313" key="2">
    <source>
        <dbReference type="EMBL" id="EKE70874.1"/>
    </source>
</evidence>
<proteinExistence type="predicted"/>
<reference evidence="2 3" key="1">
    <citation type="journal article" date="2012" name="J. Bacteriol.">
        <title>Genome Sequence of Oceanibaculum indicum Type Strain P24.</title>
        <authorList>
            <person name="Lai Q."/>
            <person name="Shao Z."/>
        </authorList>
    </citation>
    <scope>NUCLEOTIDE SEQUENCE [LARGE SCALE GENOMIC DNA]</scope>
    <source>
        <strain evidence="2 3">P24</strain>
    </source>
</reference>
<dbReference type="EMBL" id="AMRL01000024">
    <property type="protein sequence ID" value="EKE70874.1"/>
    <property type="molecule type" value="Genomic_DNA"/>
</dbReference>
<dbReference type="Proteomes" id="UP000006746">
    <property type="component" value="Unassembled WGS sequence"/>
</dbReference>
<keyword evidence="1" id="KW-0472">Membrane</keyword>
<keyword evidence="3" id="KW-1185">Reference proteome</keyword>
<accession>K2JJY7</accession>
<sequence length="133" mass="14985">MLFEAACREVILLKKLMWGLAGLVAVAVLAVILSPYDGRGSRRDFCEMAVYLIAKRAGADPVKFRLVGECEEISRGRYSMEVRGRYSTPITRDPHLAFHALVAQHAGKDRYELCWYEAAGGVRQRIARAEFCF</sequence>
<comment type="caution">
    <text evidence="2">The sequence shown here is derived from an EMBL/GenBank/DDBJ whole genome shotgun (WGS) entry which is preliminary data.</text>
</comment>
<dbReference type="AlphaFoldDB" id="K2JJY7"/>
<evidence type="ECO:0000313" key="3">
    <source>
        <dbReference type="Proteomes" id="UP000006746"/>
    </source>
</evidence>
<evidence type="ECO:0000256" key="1">
    <source>
        <dbReference type="SAM" id="Phobius"/>
    </source>
</evidence>
<keyword evidence="1" id="KW-0812">Transmembrane</keyword>
<keyword evidence="1" id="KW-1133">Transmembrane helix</keyword>
<dbReference type="RefSeq" id="WP_008945616.1">
    <property type="nucleotide sequence ID" value="NZ_AMRL01000024.1"/>
</dbReference>
<feature type="transmembrane region" description="Helical" evidence="1">
    <location>
        <begin position="16"/>
        <end position="33"/>
    </location>
</feature>
<protein>
    <submittedName>
        <fullName evidence="2">Uncharacterized protein</fullName>
    </submittedName>
</protein>
<dbReference type="STRING" id="1207063.P24_15064"/>
<name>K2JJY7_9PROT</name>